<dbReference type="AlphaFoldDB" id="A0A398CI13"/>
<dbReference type="GO" id="GO:0016757">
    <property type="term" value="F:glycosyltransferase activity"/>
    <property type="evidence" value="ECO:0007669"/>
    <property type="project" value="InterPro"/>
</dbReference>
<reference evidence="3 4" key="1">
    <citation type="submission" date="2018-09" db="EMBL/GenBank/DDBJ databases">
        <title>Cohnella cavernae sp. nov., isolated from a karst cave.</title>
        <authorList>
            <person name="Zhu H."/>
        </authorList>
    </citation>
    <scope>NUCLEOTIDE SEQUENCE [LARGE SCALE GENOMIC DNA]</scope>
    <source>
        <strain evidence="3 4">K2E09-144</strain>
    </source>
</reference>
<dbReference type="Proteomes" id="UP000266340">
    <property type="component" value="Unassembled WGS sequence"/>
</dbReference>
<gene>
    <name evidence="3" type="ORF">D3H35_15070</name>
</gene>
<dbReference type="Gene3D" id="3.40.50.2000">
    <property type="entry name" value="Glycogen Phosphorylase B"/>
    <property type="match status" value="1"/>
</dbReference>
<evidence type="ECO:0000259" key="2">
    <source>
        <dbReference type="Pfam" id="PF00534"/>
    </source>
</evidence>
<dbReference type="EMBL" id="QXJM01000039">
    <property type="protein sequence ID" value="RIE02080.1"/>
    <property type="molecule type" value="Genomic_DNA"/>
</dbReference>
<dbReference type="SUPFAM" id="SSF53756">
    <property type="entry name" value="UDP-Glycosyltransferase/glycogen phosphorylase"/>
    <property type="match status" value="1"/>
</dbReference>
<sequence>MMTMTNEPLKILSVYKWSTMGGVERVLLNRAHAFKLHRKSIVQHVYFFEDGGGLRAFKEYIATHELSDYIKVVEAFVPEYYDVILPIDTPEIFEQMSDYGKVIMECHTSYRENRQYVRKLPESIGGLIVPSKNFKNSIMDEVPLFLRDKVKLVRNCIPGLRTSSPIFSPWQKTPLAYVGRIDKLKNIEEIFQIFASAVKRFGDRFILVLAGPIINEDIDFEKMVGDYGLLGRIVYLPPVRFHKVPLLLDMLKFGKGIFLSSSKSESFGLSVAEAMAHGLPTVLSDIDAHRELVEDSRRYLYRIGDINEATDKLAELLDNYEFHSGELEQLSHRFGADAFVRDWLDALELTR</sequence>
<dbReference type="InterPro" id="IPR001296">
    <property type="entry name" value="Glyco_trans_1"/>
</dbReference>
<evidence type="ECO:0000313" key="3">
    <source>
        <dbReference type="EMBL" id="RIE02080.1"/>
    </source>
</evidence>
<name>A0A398CI13_9BACL</name>
<keyword evidence="3" id="KW-0808">Transferase</keyword>
<evidence type="ECO:0000313" key="4">
    <source>
        <dbReference type="Proteomes" id="UP000266340"/>
    </source>
</evidence>
<organism evidence="3 4">
    <name type="scientific">Cohnella faecalis</name>
    <dbReference type="NCBI Taxonomy" id="2315694"/>
    <lineage>
        <taxon>Bacteria</taxon>
        <taxon>Bacillati</taxon>
        <taxon>Bacillota</taxon>
        <taxon>Bacilli</taxon>
        <taxon>Bacillales</taxon>
        <taxon>Paenibacillaceae</taxon>
        <taxon>Cohnella</taxon>
    </lineage>
</organism>
<feature type="coiled-coil region" evidence="1">
    <location>
        <begin position="306"/>
        <end position="333"/>
    </location>
</feature>
<protein>
    <submittedName>
        <fullName evidence="3">Glycosyltransferase</fullName>
    </submittedName>
</protein>
<accession>A0A398CI13</accession>
<keyword evidence="4" id="KW-1185">Reference proteome</keyword>
<comment type="caution">
    <text evidence="3">The sequence shown here is derived from an EMBL/GenBank/DDBJ whole genome shotgun (WGS) entry which is preliminary data.</text>
</comment>
<dbReference type="CDD" id="cd03801">
    <property type="entry name" value="GT4_PimA-like"/>
    <property type="match status" value="1"/>
</dbReference>
<proteinExistence type="predicted"/>
<dbReference type="PANTHER" id="PTHR12526:SF630">
    <property type="entry name" value="GLYCOSYLTRANSFERASE"/>
    <property type="match status" value="1"/>
</dbReference>
<evidence type="ECO:0000256" key="1">
    <source>
        <dbReference type="SAM" id="Coils"/>
    </source>
</evidence>
<feature type="domain" description="Glycosyl transferase family 1" evidence="2">
    <location>
        <begin position="175"/>
        <end position="322"/>
    </location>
</feature>
<dbReference type="Pfam" id="PF00534">
    <property type="entry name" value="Glycos_transf_1"/>
    <property type="match status" value="1"/>
</dbReference>
<keyword evidence="1" id="KW-0175">Coiled coil</keyword>
<dbReference type="PANTHER" id="PTHR12526">
    <property type="entry name" value="GLYCOSYLTRANSFERASE"/>
    <property type="match status" value="1"/>
</dbReference>